<dbReference type="PRINTS" id="PR00344">
    <property type="entry name" value="BCTRLSENSOR"/>
</dbReference>
<evidence type="ECO:0000256" key="3">
    <source>
        <dbReference type="ARBA" id="ARBA00012438"/>
    </source>
</evidence>
<dbReference type="InterPro" id="IPR036097">
    <property type="entry name" value="HisK_dim/P_sf"/>
</dbReference>
<dbReference type="PROSITE" id="PS50109">
    <property type="entry name" value="HIS_KIN"/>
    <property type="match status" value="1"/>
</dbReference>
<evidence type="ECO:0000256" key="5">
    <source>
        <dbReference type="ARBA" id="ARBA00022553"/>
    </source>
</evidence>
<keyword evidence="9 20" id="KW-0418">Kinase</keyword>
<evidence type="ECO:0000256" key="16">
    <source>
        <dbReference type="SAM" id="Phobius"/>
    </source>
</evidence>
<evidence type="ECO:0000256" key="4">
    <source>
        <dbReference type="ARBA" id="ARBA00018672"/>
    </source>
</evidence>
<evidence type="ECO:0000256" key="15">
    <source>
        <dbReference type="PROSITE-ProRule" id="PRU00169"/>
    </source>
</evidence>
<feature type="transmembrane region" description="Helical" evidence="16">
    <location>
        <begin position="14"/>
        <end position="34"/>
    </location>
</feature>
<protein>
    <recommendedName>
        <fullName evidence="4">Stage 0 sporulation protein A homolog</fullName>
        <ecNumber evidence="3">2.7.13.3</ecNumber>
    </recommendedName>
</protein>
<keyword evidence="10" id="KW-0067">ATP-binding</keyword>
<dbReference type="Pfam" id="PF00512">
    <property type="entry name" value="HisKA"/>
    <property type="match status" value="1"/>
</dbReference>
<evidence type="ECO:0000256" key="6">
    <source>
        <dbReference type="ARBA" id="ARBA00022679"/>
    </source>
</evidence>
<evidence type="ECO:0000256" key="13">
    <source>
        <dbReference type="ARBA" id="ARBA00023136"/>
    </source>
</evidence>
<keyword evidence="11 16" id="KW-1133">Transmembrane helix</keyword>
<dbReference type="InterPro" id="IPR036890">
    <property type="entry name" value="HATPase_C_sf"/>
</dbReference>
<dbReference type="AlphaFoldDB" id="A0A174ZWC4"/>
<accession>A0A174ZWC4</accession>
<dbReference type="CDD" id="cd17546">
    <property type="entry name" value="REC_hyHK_CKI1_RcsC-like"/>
    <property type="match status" value="1"/>
</dbReference>
<keyword evidence="8" id="KW-0547">Nucleotide-binding</keyword>
<evidence type="ECO:0000259" key="18">
    <source>
        <dbReference type="PROSITE" id="PS50110"/>
    </source>
</evidence>
<sequence length="696" mass="78191">MEKGSTGSKQTKRYSWIIGLFIFITALLLGCIIVKNIEKEKKTAAAYTAQSTVKRINAQLDQYVELSEFLENVILAGYDLNQTTFSELAEMLPNEAGVVKAFELAPNGVITDIFPKQGNDQAFGMNMLTEHERSGDAKRAKETGKYTLGGPYQLKQGGTGALLFHPVYQNNITGNDTFWGFVIIVIDWDKFIDEIGMERLSEASYCYEIWTNDENTDDRIVLAQNQEHMPENSLTVECEIPNYTWYVDIVPKEGWISIYQWIAVIVSALIIAMMGATIFDQICSKKRREKQYAAELKKSAEQAKEASEAKTRFLFNMSHDIRTPMNAIIGFSDLLGKNLKNEEKAREYLGKIKSSGNFLMTIIDQVLEKARIESGTAVLKMQAENLSEMFYSVNTVFESAIQSKEIQYSIDTNVQHKYAVCDKTKLQEIYLNIVSNAIKYTPNGQAIHVNITETASDDKKAWYVFICEDTGIGMKQEYLPHIFDEFSREHTATENKVVGTGLGLSIVKSFVELMGGKIYVESEQGKGTKFTVEISLEIASEEDVYKKKESEQSVISDKSIGKRILLAEDNELNAEIAIELLKEEGILTDWAKDGQECCDMLGQAEDGYYALILMDIQMPRLNGYEATAKIRQMENRKKAAIPIIAMTANAFAEDIQMAKNAGMNGHIAKPLDGEKMITVLKKCLADNSDVKIQEDL</sequence>
<dbReference type="Gene3D" id="3.30.450.350">
    <property type="entry name" value="CHASE domain"/>
    <property type="match status" value="1"/>
</dbReference>
<dbReference type="SMART" id="SM01079">
    <property type="entry name" value="CHASE"/>
    <property type="match status" value="1"/>
</dbReference>
<feature type="domain" description="Response regulatory" evidence="18">
    <location>
        <begin position="563"/>
        <end position="684"/>
    </location>
</feature>
<dbReference type="GO" id="GO:0016020">
    <property type="term" value="C:membrane"/>
    <property type="evidence" value="ECO:0007669"/>
    <property type="project" value="UniProtKB-SubCell"/>
</dbReference>
<dbReference type="InterPro" id="IPR042240">
    <property type="entry name" value="CHASE_sf"/>
</dbReference>
<evidence type="ECO:0000256" key="12">
    <source>
        <dbReference type="ARBA" id="ARBA00023012"/>
    </source>
</evidence>
<dbReference type="EC" id="2.7.13.3" evidence="3"/>
<dbReference type="Gene3D" id="3.30.565.10">
    <property type="entry name" value="Histidine kinase-like ATPase, C-terminal domain"/>
    <property type="match status" value="1"/>
</dbReference>
<dbReference type="Pfam" id="PF02518">
    <property type="entry name" value="HATPase_c"/>
    <property type="match status" value="1"/>
</dbReference>
<dbReference type="Gene3D" id="1.10.287.130">
    <property type="match status" value="1"/>
</dbReference>
<dbReference type="InterPro" id="IPR006189">
    <property type="entry name" value="CHASE_dom"/>
</dbReference>
<keyword evidence="13 16" id="KW-0472">Membrane</keyword>
<keyword evidence="5 15" id="KW-0597">Phosphoprotein</keyword>
<dbReference type="Proteomes" id="UP000078383">
    <property type="component" value="Unassembled WGS sequence"/>
</dbReference>
<evidence type="ECO:0000259" key="17">
    <source>
        <dbReference type="PROSITE" id="PS50109"/>
    </source>
</evidence>
<dbReference type="FunFam" id="3.30.565.10:FF:000037">
    <property type="entry name" value="Hybrid sensor histidine kinase/response regulator"/>
    <property type="match status" value="1"/>
</dbReference>
<evidence type="ECO:0000256" key="9">
    <source>
        <dbReference type="ARBA" id="ARBA00022777"/>
    </source>
</evidence>
<comment type="subcellular location">
    <subcellularLocation>
        <location evidence="2">Membrane</location>
    </subcellularLocation>
</comment>
<dbReference type="InterPro" id="IPR004358">
    <property type="entry name" value="Sig_transdc_His_kin-like_C"/>
</dbReference>
<dbReference type="RefSeq" id="WP_055173169.1">
    <property type="nucleotide sequence ID" value="NZ_CZBX01000012.1"/>
</dbReference>
<evidence type="ECO:0000256" key="7">
    <source>
        <dbReference type="ARBA" id="ARBA00022692"/>
    </source>
</evidence>
<feature type="modified residue" description="4-aspartylphosphate" evidence="15">
    <location>
        <position position="615"/>
    </location>
</feature>
<name>A0A174ZWC4_9FIRM</name>
<comment type="catalytic activity">
    <reaction evidence="1">
        <text>ATP + protein L-histidine = ADP + protein N-phospho-L-histidine.</text>
        <dbReference type="EC" id="2.7.13.3"/>
    </reaction>
</comment>
<evidence type="ECO:0000256" key="8">
    <source>
        <dbReference type="ARBA" id="ARBA00022741"/>
    </source>
</evidence>
<dbReference type="Pfam" id="PF03924">
    <property type="entry name" value="CHASE"/>
    <property type="match status" value="1"/>
</dbReference>
<dbReference type="CDD" id="cd00082">
    <property type="entry name" value="HisKA"/>
    <property type="match status" value="1"/>
</dbReference>
<evidence type="ECO:0000256" key="14">
    <source>
        <dbReference type="ARBA" id="ARBA00024867"/>
    </source>
</evidence>
<dbReference type="Pfam" id="PF00072">
    <property type="entry name" value="Response_reg"/>
    <property type="match status" value="1"/>
</dbReference>
<dbReference type="PANTHER" id="PTHR45339">
    <property type="entry name" value="HYBRID SIGNAL TRANSDUCTION HISTIDINE KINASE J"/>
    <property type="match status" value="1"/>
</dbReference>
<dbReference type="InterPro" id="IPR011006">
    <property type="entry name" value="CheY-like_superfamily"/>
</dbReference>
<comment type="function">
    <text evidence="14">May play the central regulatory role in sporulation. It may be an element of the effector pathway responsible for the activation of sporulation genes in response to nutritional stress. Spo0A may act in concert with spo0H (a sigma factor) to control the expression of some genes that are critical to the sporulation process.</text>
</comment>
<evidence type="ECO:0000256" key="1">
    <source>
        <dbReference type="ARBA" id="ARBA00000085"/>
    </source>
</evidence>
<dbReference type="InterPro" id="IPR003594">
    <property type="entry name" value="HATPase_dom"/>
</dbReference>
<dbReference type="GO" id="GO:0000155">
    <property type="term" value="F:phosphorelay sensor kinase activity"/>
    <property type="evidence" value="ECO:0007669"/>
    <property type="project" value="InterPro"/>
</dbReference>
<feature type="domain" description="Histidine kinase" evidence="17">
    <location>
        <begin position="316"/>
        <end position="538"/>
    </location>
</feature>
<evidence type="ECO:0000256" key="2">
    <source>
        <dbReference type="ARBA" id="ARBA00004370"/>
    </source>
</evidence>
<dbReference type="Gene3D" id="3.40.50.2300">
    <property type="match status" value="1"/>
</dbReference>
<evidence type="ECO:0000256" key="11">
    <source>
        <dbReference type="ARBA" id="ARBA00022989"/>
    </source>
</evidence>
<dbReference type="SMART" id="SM00388">
    <property type="entry name" value="HisKA"/>
    <property type="match status" value="1"/>
</dbReference>
<dbReference type="OrthoDB" id="9805474at2"/>
<keyword evidence="12" id="KW-0902">Two-component regulatory system</keyword>
<reference evidence="20 21" key="1">
    <citation type="submission" date="2015-09" db="EMBL/GenBank/DDBJ databases">
        <authorList>
            <consortium name="Pathogen Informatics"/>
        </authorList>
    </citation>
    <scope>NUCLEOTIDE SEQUENCE [LARGE SCALE GENOMIC DNA]</scope>
    <source>
        <strain evidence="20 21">2789STDY5834889</strain>
    </source>
</reference>
<dbReference type="SUPFAM" id="SSF47384">
    <property type="entry name" value="Homodimeric domain of signal transducing histidine kinase"/>
    <property type="match status" value="1"/>
</dbReference>
<dbReference type="PROSITE" id="PS50839">
    <property type="entry name" value="CHASE"/>
    <property type="match status" value="1"/>
</dbReference>
<dbReference type="SMART" id="SM00448">
    <property type="entry name" value="REC"/>
    <property type="match status" value="1"/>
</dbReference>
<dbReference type="InterPro" id="IPR005467">
    <property type="entry name" value="His_kinase_dom"/>
</dbReference>
<keyword evidence="7 16" id="KW-0812">Transmembrane</keyword>
<dbReference type="GO" id="GO:0005524">
    <property type="term" value="F:ATP binding"/>
    <property type="evidence" value="ECO:0007669"/>
    <property type="project" value="UniProtKB-KW"/>
</dbReference>
<dbReference type="PROSITE" id="PS50110">
    <property type="entry name" value="RESPONSE_REGULATORY"/>
    <property type="match status" value="1"/>
</dbReference>
<dbReference type="InterPro" id="IPR001789">
    <property type="entry name" value="Sig_transdc_resp-reg_receiver"/>
</dbReference>
<dbReference type="SUPFAM" id="SSF55874">
    <property type="entry name" value="ATPase domain of HSP90 chaperone/DNA topoisomerase II/histidine kinase"/>
    <property type="match status" value="1"/>
</dbReference>
<evidence type="ECO:0000313" key="21">
    <source>
        <dbReference type="Proteomes" id="UP000078383"/>
    </source>
</evidence>
<dbReference type="InterPro" id="IPR003661">
    <property type="entry name" value="HisK_dim/P_dom"/>
</dbReference>
<evidence type="ECO:0000313" key="20">
    <source>
        <dbReference type="EMBL" id="CUQ91655.1"/>
    </source>
</evidence>
<evidence type="ECO:0000259" key="19">
    <source>
        <dbReference type="PROSITE" id="PS50839"/>
    </source>
</evidence>
<gene>
    <name evidence="20" type="primary">luxQ</name>
    <name evidence="20" type="ORF">ERS852502_02461</name>
</gene>
<feature type="transmembrane region" description="Helical" evidence="16">
    <location>
        <begin position="258"/>
        <end position="279"/>
    </location>
</feature>
<dbReference type="EMBL" id="CZBX01000012">
    <property type="protein sequence ID" value="CUQ91655.1"/>
    <property type="molecule type" value="Genomic_DNA"/>
</dbReference>
<dbReference type="SUPFAM" id="SSF52172">
    <property type="entry name" value="CheY-like"/>
    <property type="match status" value="1"/>
</dbReference>
<feature type="domain" description="CHASE" evidence="19">
    <location>
        <begin position="106"/>
        <end position="202"/>
    </location>
</feature>
<dbReference type="SMART" id="SM00387">
    <property type="entry name" value="HATPase_c"/>
    <property type="match status" value="1"/>
</dbReference>
<organism evidence="20 21">
    <name type="scientific">[Ruminococcus] torques</name>
    <dbReference type="NCBI Taxonomy" id="33039"/>
    <lineage>
        <taxon>Bacteria</taxon>
        <taxon>Bacillati</taxon>
        <taxon>Bacillota</taxon>
        <taxon>Clostridia</taxon>
        <taxon>Lachnospirales</taxon>
        <taxon>Lachnospiraceae</taxon>
        <taxon>Mediterraneibacter</taxon>
    </lineage>
</organism>
<proteinExistence type="predicted"/>
<dbReference type="PANTHER" id="PTHR45339:SF1">
    <property type="entry name" value="HYBRID SIGNAL TRANSDUCTION HISTIDINE KINASE J"/>
    <property type="match status" value="1"/>
</dbReference>
<keyword evidence="6 20" id="KW-0808">Transferase</keyword>
<dbReference type="PROSITE" id="PS51257">
    <property type="entry name" value="PROKAR_LIPOPROTEIN"/>
    <property type="match status" value="1"/>
</dbReference>
<evidence type="ECO:0000256" key="10">
    <source>
        <dbReference type="ARBA" id="ARBA00022840"/>
    </source>
</evidence>